<keyword evidence="3" id="KW-1185">Reference proteome</keyword>
<dbReference type="AlphaFoldDB" id="W9XGW5"/>
<proteinExistence type="predicted"/>
<dbReference type="HOGENOM" id="CLU_2596474_0_0_1"/>
<dbReference type="RefSeq" id="XP_007746419.1">
    <property type="nucleotide sequence ID" value="XM_007748229.1"/>
</dbReference>
<reference evidence="2 3" key="1">
    <citation type="submission" date="2013-03" db="EMBL/GenBank/DDBJ databases">
        <title>The Genome Sequence of Cladophialophora psammophila CBS 110553.</title>
        <authorList>
            <consortium name="The Broad Institute Genomics Platform"/>
            <person name="Cuomo C."/>
            <person name="de Hoog S."/>
            <person name="Gorbushina A."/>
            <person name="Walker B."/>
            <person name="Young S.K."/>
            <person name="Zeng Q."/>
            <person name="Gargeya S."/>
            <person name="Fitzgerald M."/>
            <person name="Haas B."/>
            <person name="Abouelleil A."/>
            <person name="Allen A.W."/>
            <person name="Alvarado L."/>
            <person name="Arachchi H.M."/>
            <person name="Berlin A.M."/>
            <person name="Chapman S.B."/>
            <person name="Gainer-Dewar J."/>
            <person name="Goldberg J."/>
            <person name="Griggs A."/>
            <person name="Gujja S."/>
            <person name="Hansen M."/>
            <person name="Howarth C."/>
            <person name="Imamovic A."/>
            <person name="Ireland A."/>
            <person name="Larimer J."/>
            <person name="McCowan C."/>
            <person name="Murphy C."/>
            <person name="Pearson M."/>
            <person name="Poon T.W."/>
            <person name="Priest M."/>
            <person name="Roberts A."/>
            <person name="Saif S."/>
            <person name="Shea T."/>
            <person name="Sisk P."/>
            <person name="Sykes S."/>
            <person name="Wortman J."/>
            <person name="Nusbaum C."/>
            <person name="Birren B."/>
        </authorList>
    </citation>
    <scope>NUCLEOTIDE SEQUENCE [LARGE SCALE GENOMIC DNA]</scope>
    <source>
        <strain evidence="2 3">CBS 110553</strain>
    </source>
</reference>
<evidence type="ECO:0000256" key="1">
    <source>
        <dbReference type="SAM" id="MobiDB-lite"/>
    </source>
</evidence>
<comment type="caution">
    <text evidence="2">The sequence shown here is derived from an EMBL/GenBank/DDBJ whole genome shotgun (WGS) entry which is preliminary data.</text>
</comment>
<organism evidence="2 3">
    <name type="scientific">Cladophialophora psammophila CBS 110553</name>
    <dbReference type="NCBI Taxonomy" id="1182543"/>
    <lineage>
        <taxon>Eukaryota</taxon>
        <taxon>Fungi</taxon>
        <taxon>Dikarya</taxon>
        <taxon>Ascomycota</taxon>
        <taxon>Pezizomycotina</taxon>
        <taxon>Eurotiomycetes</taxon>
        <taxon>Chaetothyriomycetidae</taxon>
        <taxon>Chaetothyriales</taxon>
        <taxon>Herpotrichiellaceae</taxon>
        <taxon>Cladophialophora</taxon>
    </lineage>
</organism>
<feature type="non-terminal residue" evidence="2">
    <location>
        <position position="1"/>
    </location>
</feature>
<gene>
    <name evidence="2" type="ORF">A1O5_07640</name>
</gene>
<feature type="compositionally biased region" description="Basic and acidic residues" evidence="1">
    <location>
        <begin position="1"/>
        <end position="11"/>
    </location>
</feature>
<dbReference type="EMBL" id="AMGX01000011">
    <property type="protein sequence ID" value="EXJ69604.1"/>
    <property type="molecule type" value="Genomic_DNA"/>
</dbReference>
<accession>W9XGW5</accession>
<protein>
    <submittedName>
        <fullName evidence="2">Uncharacterized protein</fullName>
    </submittedName>
</protein>
<evidence type="ECO:0000313" key="2">
    <source>
        <dbReference type="EMBL" id="EXJ69604.1"/>
    </source>
</evidence>
<dbReference type="Proteomes" id="UP000019471">
    <property type="component" value="Unassembled WGS sequence"/>
</dbReference>
<name>W9XGW5_9EURO</name>
<feature type="region of interest" description="Disordered" evidence="1">
    <location>
        <begin position="1"/>
        <end position="24"/>
    </location>
</feature>
<sequence length="80" mass="8785">SAEYRDSRTSIEDGSPQYTEANLRPIPSDDLTLLEMSHSFTSAQSGLSSAVEPSGPEYENSLEERGIHSLPYHVCLSLKV</sequence>
<evidence type="ECO:0000313" key="3">
    <source>
        <dbReference type="Proteomes" id="UP000019471"/>
    </source>
</evidence>
<dbReference type="GeneID" id="19192346"/>